<dbReference type="AlphaFoldDB" id="A0A9D4E250"/>
<feature type="region of interest" description="Disordered" evidence="1">
    <location>
        <begin position="30"/>
        <end position="57"/>
    </location>
</feature>
<sequence length="57" mass="6100">MASWVSPTVSVESTSADEVEQCKDVRPIKAEVIPVSSDSETEEKAPGKGGSDLDWSF</sequence>
<reference evidence="2" key="2">
    <citation type="submission" date="2020-11" db="EMBL/GenBank/DDBJ databases">
        <authorList>
            <person name="McCartney M.A."/>
            <person name="Auch B."/>
            <person name="Kono T."/>
            <person name="Mallez S."/>
            <person name="Becker A."/>
            <person name="Gohl D.M."/>
            <person name="Silverstein K.A.T."/>
            <person name="Koren S."/>
            <person name="Bechman K.B."/>
            <person name="Herman A."/>
            <person name="Abrahante J.E."/>
            <person name="Garbe J."/>
        </authorList>
    </citation>
    <scope>NUCLEOTIDE SEQUENCE</scope>
    <source>
        <strain evidence="2">Duluth1</strain>
        <tissue evidence="2">Whole animal</tissue>
    </source>
</reference>
<evidence type="ECO:0000313" key="3">
    <source>
        <dbReference type="Proteomes" id="UP000828390"/>
    </source>
</evidence>
<reference evidence="2" key="1">
    <citation type="journal article" date="2019" name="bioRxiv">
        <title>The Genome of the Zebra Mussel, Dreissena polymorpha: A Resource for Invasive Species Research.</title>
        <authorList>
            <person name="McCartney M.A."/>
            <person name="Auch B."/>
            <person name="Kono T."/>
            <person name="Mallez S."/>
            <person name="Zhang Y."/>
            <person name="Obille A."/>
            <person name="Becker A."/>
            <person name="Abrahante J.E."/>
            <person name="Garbe J."/>
            <person name="Badalamenti J.P."/>
            <person name="Herman A."/>
            <person name="Mangelson H."/>
            <person name="Liachko I."/>
            <person name="Sullivan S."/>
            <person name="Sone E.D."/>
            <person name="Koren S."/>
            <person name="Silverstein K.A.T."/>
            <person name="Beckman K.B."/>
            <person name="Gohl D.M."/>
        </authorList>
    </citation>
    <scope>NUCLEOTIDE SEQUENCE</scope>
    <source>
        <strain evidence="2">Duluth1</strain>
        <tissue evidence="2">Whole animal</tissue>
    </source>
</reference>
<protein>
    <submittedName>
        <fullName evidence="2">Uncharacterized protein</fullName>
    </submittedName>
</protein>
<accession>A0A9D4E250</accession>
<name>A0A9D4E250_DREPO</name>
<keyword evidence="3" id="KW-1185">Reference proteome</keyword>
<dbReference type="Proteomes" id="UP000828390">
    <property type="component" value="Unassembled WGS sequence"/>
</dbReference>
<gene>
    <name evidence="2" type="ORF">DPMN_171991</name>
</gene>
<dbReference type="EMBL" id="JAIWYP010000009">
    <property type="protein sequence ID" value="KAH3770699.1"/>
    <property type="molecule type" value="Genomic_DNA"/>
</dbReference>
<proteinExistence type="predicted"/>
<comment type="caution">
    <text evidence="2">The sequence shown here is derived from an EMBL/GenBank/DDBJ whole genome shotgun (WGS) entry which is preliminary data.</text>
</comment>
<organism evidence="2 3">
    <name type="scientific">Dreissena polymorpha</name>
    <name type="common">Zebra mussel</name>
    <name type="synonym">Mytilus polymorpha</name>
    <dbReference type="NCBI Taxonomy" id="45954"/>
    <lineage>
        <taxon>Eukaryota</taxon>
        <taxon>Metazoa</taxon>
        <taxon>Spiralia</taxon>
        <taxon>Lophotrochozoa</taxon>
        <taxon>Mollusca</taxon>
        <taxon>Bivalvia</taxon>
        <taxon>Autobranchia</taxon>
        <taxon>Heteroconchia</taxon>
        <taxon>Euheterodonta</taxon>
        <taxon>Imparidentia</taxon>
        <taxon>Neoheterodontei</taxon>
        <taxon>Myida</taxon>
        <taxon>Dreissenoidea</taxon>
        <taxon>Dreissenidae</taxon>
        <taxon>Dreissena</taxon>
    </lineage>
</organism>
<evidence type="ECO:0000313" key="2">
    <source>
        <dbReference type="EMBL" id="KAH3770699.1"/>
    </source>
</evidence>
<evidence type="ECO:0000256" key="1">
    <source>
        <dbReference type="SAM" id="MobiDB-lite"/>
    </source>
</evidence>